<protein>
    <submittedName>
        <fullName evidence="1">CLUMA_CG019359, isoform A</fullName>
    </submittedName>
</protein>
<dbReference type="EMBL" id="CVRI01000066">
    <property type="protein sequence ID" value="CRL06271.1"/>
    <property type="molecule type" value="Genomic_DNA"/>
</dbReference>
<evidence type="ECO:0000313" key="2">
    <source>
        <dbReference type="Proteomes" id="UP000183832"/>
    </source>
</evidence>
<name>A0A1J1J1J8_9DIPT</name>
<dbReference type="Proteomes" id="UP000183832">
    <property type="component" value="Unassembled WGS sequence"/>
</dbReference>
<sequence>MIQHKYSLVAYKPKLLLHKFRYSWEFTAFAFQFNQKDIEVLKHMKGFFERLRFCKCFAMKRRENRGKNELKGVEFTGCE</sequence>
<gene>
    <name evidence="1" type="ORF">CLUMA_CG019359</name>
</gene>
<keyword evidence="2" id="KW-1185">Reference proteome</keyword>
<accession>A0A1J1J1J8</accession>
<organism evidence="1 2">
    <name type="scientific">Clunio marinus</name>
    <dbReference type="NCBI Taxonomy" id="568069"/>
    <lineage>
        <taxon>Eukaryota</taxon>
        <taxon>Metazoa</taxon>
        <taxon>Ecdysozoa</taxon>
        <taxon>Arthropoda</taxon>
        <taxon>Hexapoda</taxon>
        <taxon>Insecta</taxon>
        <taxon>Pterygota</taxon>
        <taxon>Neoptera</taxon>
        <taxon>Endopterygota</taxon>
        <taxon>Diptera</taxon>
        <taxon>Nematocera</taxon>
        <taxon>Chironomoidea</taxon>
        <taxon>Chironomidae</taxon>
        <taxon>Clunio</taxon>
    </lineage>
</organism>
<proteinExistence type="predicted"/>
<evidence type="ECO:0000313" key="1">
    <source>
        <dbReference type="EMBL" id="CRL06271.1"/>
    </source>
</evidence>
<dbReference type="AlphaFoldDB" id="A0A1J1J1J8"/>
<reference evidence="1 2" key="1">
    <citation type="submission" date="2015-04" db="EMBL/GenBank/DDBJ databases">
        <authorList>
            <person name="Syromyatnikov M.Y."/>
            <person name="Popov V.N."/>
        </authorList>
    </citation>
    <scope>NUCLEOTIDE SEQUENCE [LARGE SCALE GENOMIC DNA]</scope>
</reference>